<keyword evidence="3" id="KW-0489">Methyltransferase</keyword>
<dbReference type="GO" id="GO:0003676">
    <property type="term" value="F:nucleic acid binding"/>
    <property type="evidence" value="ECO:0007669"/>
    <property type="project" value="InterPro"/>
</dbReference>
<dbReference type="InterPro" id="IPR029063">
    <property type="entry name" value="SAM-dependent_MTases_sf"/>
</dbReference>
<accession>A0A8J4LPG7</accession>
<evidence type="ECO:0000313" key="8">
    <source>
        <dbReference type="EMBL" id="GIM04992.1"/>
    </source>
</evidence>
<dbReference type="PANTHER" id="PTHR45875:SF1">
    <property type="entry name" value="METHYLTRANSFERASE N6AMT1"/>
    <property type="match status" value="1"/>
</dbReference>
<keyword evidence="6" id="KW-0539">Nucleus</keyword>
<evidence type="ECO:0000313" key="10">
    <source>
        <dbReference type="Proteomes" id="UP000747110"/>
    </source>
</evidence>
<evidence type="ECO:0000256" key="1">
    <source>
        <dbReference type="ARBA" id="ARBA00004123"/>
    </source>
</evidence>
<organism evidence="8 9">
    <name type="scientific">Volvox reticuliferus</name>
    <dbReference type="NCBI Taxonomy" id="1737510"/>
    <lineage>
        <taxon>Eukaryota</taxon>
        <taxon>Viridiplantae</taxon>
        <taxon>Chlorophyta</taxon>
        <taxon>core chlorophytes</taxon>
        <taxon>Chlorophyceae</taxon>
        <taxon>CS clade</taxon>
        <taxon>Chlamydomonadales</taxon>
        <taxon>Volvocaceae</taxon>
        <taxon>Volvox</taxon>
    </lineage>
</organism>
<dbReference type="EMBL" id="BNCQ01000017">
    <property type="protein sequence ID" value="GIM04992.1"/>
    <property type="molecule type" value="Genomic_DNA"/>
</dbReference>
<dbReference type="OrthoDB" id="406152at2759"/>
<evidence type="ECO:0000256" key="6">
    <source>
        <dbReference type="ARBA" id="ARBA00023242"/>
    </source>
</evidence>
<evidence type="ECO:0000256" key="4">
    <source>
        <dbReference type="ARBA" id="ARBA00022679"/>
    </source>
</evidence>
<dbReference type="Proteomes" id="UP000722791">
    <property type="component" value="Unassembled WGS sequence"/>
</dbReference>
<comment type="subcellular location">
    <subcellularLocation>
        <location evidence="1">Nucleus</location>
    </subcellularLocation>
</comment>
<dbReference type="FunFam" id="3.40.50.150:FF:000077">
    <property type="entry name" value="HemK methyltransferase family member 2"/>
    <property type="match status" value="1"/>
</dbReference>
<dbReference type="Gene3D" id="3.40.50.150">
    <property type="entry name" value="Vaccinia Virus protein VP39"/>
    <property type="match status" value="1"/>
</dbReference>
<dbReference type="SUPFAM" id="SSF53335">
    <property type="entry name" value="S-adenosyl-L-methionine-dependent methyltransferases"/>
    <property type="match status" value="1"/>
</dbReference>
<evidence type="ECO:0000313" key="7">
    <source>
        <dbReference type="EMBL" id="GIL91020.1"/>
    </source>
</evidence>
<dbReference type="PROSITE" id="PS00092">
    <property type="entry name" value="N6_MTASE"/>
    <property type="match status" value="1"/>
</dbReference>
<dbReference type="AlphaFoldDB" id="A0A8J4LPG7"/>
<comment type="caution">
    <text evidence="8">The sequence shown here is derived from an EMBL/GenBank/DDBJ whole genome shotgun (WGS) entry which is preliminary data.</text>
</comment>
<dbReference type="EMBL" id="BNCP01000062">
    <property type="protein sequence ID" value="GIL91020.1"/>
    <property type="molecule type" value="Genomic_DNA"/>
</dbReference>
<evidence type="ECO:0000313" key="9">
    <source>
        <dbReference type="Proteomes" id="UP000722791"/>
    </source>
</evidence>
<proteinExistence type="inferred from homology"/>
<dbReference type="GO" id="GO:0032259">
    <property type="term" value="P:methylation"/>
    <property type="evidence" value="ECO:0007669"/>
    <property type="project" value="UniProtKB-KW"/>
</dbReference>
<reference evidence="8" key="1">
    <citation type="journal article" date="2021" name="Proc. Natl. Acad. Sci. U.S.A.">
        <title>Three genomes in the algal genus Volvox reveal the fate of a haploid sex-determining region after a transition to homothallism.</title>
        <authorList>
            <person name="Yamamoto K."/>
            <person name="Hamaji T."/>
            <person name="Kawai-Toyooka H."/>
            <person name="Matsuzaki R."/>
            <person name="Takahashi F."/>
            <person name="Nishimura Y."/>
            <person name="Kawachi M."/>
            <person name="Noguchi H."/>
            <person name="Minakuchi Y."/>
            <person name="Umen J.G."/>
            <person name="Toyoda A."/>
            <person name="Nozaki H."/>
        </authorList>
    </citation>
    <scope>NUCLEOTIDE SEQUENCE</scope>
    <source>
        <strain evidence="8">NIES-3785</strain>
        <strain evidence="7">NIES-3786</strain>
    </source>
</reference>
<dbReference type="GO" id="GO:0005634">
    <property type="term" value="C:nucleus"/>
    <property type="evidence" value="ECO:0007669"/>
    <property type="project" value="UniProtKB-SubCell"/>
</dbReference>
<dbReference type="CDD" id="cd02440">
    <property type="entry name" value="AdoMet_MTases"/>
    <property type="match status" value="1"/>
</dbReference>
<name>A0A8J4LPG7_9CHLO</name>
<dbReference type="InterPro" id="IPR002052">
    <property type="entry name" value="DNA_methylase_N6_adenine_CS"/>
</dbReference>
<sequence length="252" mass="27616">MVKLNIAEINKTYWNGDVYEPSDDTFLLVDVLQQHAEAWVNKWPRCCLELGSGSGYVIASLALLLRQLAGPSFGWPAAHPRSCQLLAVDQSPAAVEATRTTLQAHKVTEVDVLAANLLGPLMGRLRGSVDVMVFNPPYVPTPDEEVKRGGIASAWAGGYRGRRVIDQVLPLLPELLSPRGELFMVTVTENDPQGIIEEMLGFGFQGESYHQHHHQQSKKGDVCAPLSLVPTVLWVSPLPSTGCRAKFPRLTI</sequence>
<keyword evidence="10" id="KW-1185">Reference proteome</keyword>
<evidence type="ECO:0000256" key="2">
    <source>
        <dbReference type="ARBA" id="ARBA00006149"/>
    </source>
</evidence>
<keyword evidence="4" id="KW-0808">Transferase</keyword>
<dbReference type="PANTHER" id="PTHR45875">
    <property type="entry name" value="METHYLTRANSFERASE N6AMT1"/>
    <property type="match status" value="1"/>
</dbReference>
<dbReference type="GO" id="GO:0035657">
    <property type="term" value="C:eRF1 methyltransferase complex"/>
    <property type="evidence" value="ECO:0007669"/>
    <property type="project" value="TreeGrafter"/>
</dbReference>
<evidence type="ECO:0008006" key="11">
    <source>
        <dbReference type="Google" id="ProtNLM"/>
    </source>
</evidence>
<keyword evidence="5" id="KW-0949">S-adenosyl-L-methionine</keyword>
<evidence type="ECO:0000256" key="3">
    <source>
        <dbReference type="ARBA" id="ARBA00022603"/>
    </source>
</evidence>
<dbReference type="Proteomes" id="UP000747110">
    <property type="component" value="Unassembled WGS sequence"/>
</dbReference>
<protein>
    <recommendedName>
        <fullName evidence="11">Methyltransferase small domain-containing protein</fullName>
    </recommendedName>
</protein>
<dbReference type="GO" id="GO:0008757">
    <property type="term" value="F:S-adenosylmethionine-dependent methyltransferase activity"/>
    <property type="evidence" value="ECO:0007669"/>
    <property type="project" value="TreeGrafter"/>
</dbReference>
<evidence type="ECO:0000256" key="5">
    <source>
        <dbReference type="ARBA" id="ARBA00022691"/>
    </source>
</evidence>
<dbReference type="GO" id="GO:0008276">
    <property type="term" value="F:protein methyltransferase activity"/>
    <property type="evidence" value="ECO:0007669"/>
    <property type="project" value="TreeGrafter"/>
</dbReference>
<comment type="similarity">
    <text evidence="2">Belongs to the eukaryotic/archaeal PrmC-related family.</text>
</comment>
<gene>
    <name evidence="7" type="ORF">Vretifemale_18711</name>
    <name evidence="8" type="ORF">Vretimale_9467</name>
</gene>
<dbReference type="InterPro" id="IPR052190">
    <property type="entry name" value="Euk-Arch_PrmC-MTase"/>
</dbReference>